<name>A0ABT8VSX0_9FLAO</name>
<evidence type="ECO:0000313" key="3">
    <source>
        <dbReference type="Proteomes" id="UP001168642"/>
    </source>
</evidence>
<evidence type="ECO:0000259" key="1">
    <source>
        <dbReference type="Pfam" id="PF07995"/>
    </source>
</evidence>
<dbReference type="Gene3D" id="2.120.10.30">
    <property type="entry name" value="TolB, C-terminal domain"/>
    <property type="match status" value="1"/>
</dbReference>
<dbReference type="Proteomes" id="UP001168642">
    <property type="component" value="Unassembled WGS sequence"/>
</dbReference>
<protein>
    <submittedName>
        <fullName evidence="2">PQQ-dependent sugar dehydrogenase</fullName>
    </submittedName>
</protein>
<accession>A0ABT8VSX0</accession>
<dbReference type="InterPro" id="IPR011041">
    <property type="entry name" value="Quinoprot_gluc/sorb_DH_b-prop"/>
</dbReference>
<dbReference type="Pfam" id="PF07995">
    <property type="entry name" value="GSDH"/>
    <property type="match status" value="1"/>
</dbReference>
<evidence type="ECO:0000313" key="2">
    <source>
        <dbReference type="EMBL" id="MDO3695049.1"/>
    </source>
</evidence>
<feature type="domain" description="Glucose/Sorbosone dehydrogenase" evidence="1">
    <location>
        <begin position="40"/>
        <end position="403"/>
    </location>
</feature>
<dbReference type="PANTHER" id="PTHR19328:SF13">
    <property type="entry name" value="HIPL1 PROTEIN"/>
    <property type="match status" value="1"/>
</dbReference>
<dbReference type="PANTHER" id="PTHR19328">
    <property type="entry name" value="HEDGEHOG-INTERACTING PROTEIN"/>
    <property type="match status" value="1"/>
</dbReference>
<dbReference type="InterPro" id="IPR012938">
    <property type="entry name" value="Glc/Sorbosone_DH"/>
</dbReference>
<keyword evidence="3" id="KW-1185">Reference proteome</keyword>
<reference evidence="2" key="1">
    <citation type="submission" date="2023-07" db="EMBL/GenBank/DDBJ databases">
        <title>Wenyingzhuangia sp. chi5 genome sequencing and assembly.</title>
        <authorList>
            <person name="Park S."/>
        </authorList>
    </citation>
    <scope>NUCLEOTIDE SEQUENCE</scope>
    <source>
        <strain evidence="2">Chi5</strain>
    </source>
</reference>
<dbReference type="InterPro" id="IPR011042">
    <property type="entry name" value="6-blade_b-propeller_TolB-like"/>
</dbReference>
<dbReference type="RefSeq" id="WP_302884308.1">
    <property type="nucleotide sequence ID" value="NZ_JAUMIT010000004.1"/>
</dbReference>
<sequence length="519" mass="58938">MNFSYIKRILYISLTLLLNKISYSQNESFLMTQIGSDFLLNKPFDLHYGPDDYLWVTEKNGVVVRINPINGQRDELITLSDISFGGNQDGLLGMAFHNEFKTGSPYVYLSYTHKVSGQNKQKLVRYTYNINQDNGYLSSPLVIFDNLPSSDDHQSGRLIFGPDKKLYHTIGDQAVKVCASNLAQFLPTQEEINQQNWQNYPGKILRLNLDGSIPEDNPILNGVKSHVYSYGHRNPQGLVYGSNGILYSDEHGPSSDDEINIINSGKNYGWPYVAGLKDNLVYDSDGCHANETSFTEANYQDPIISLFPPNSEKDPNCTNSWMCRPNIAPSSIAFYKGEGIPNWKNSLLITSLKRGKIYRVQLNEEGTSVIGNPTAYFYTTNRYRDIAIDPDGKSIYVITDESGKTADESGMNIETTLQHPGAILKFTYQESMSVNQIENDHFLKIWQHATQRVLYIDIKDGNNHDFNAELINSMGQVVMRFSNLEMGINQRQIEGITPGFYILNLKEKNNFWKKRVFLH</sequence>
<comment type="caution">
    <text evidence="2">The sequence shown here is derived from an EMBL/GenBank/DDBJ whole genome shotgun (WGS) entry which is preliminary data.</text>
</comment>
<dbReference type="SUPFAM" id="SSF50952">
    <property type="entry name" value="Soluble quinoprotein glucose dehydrogenase"/>
    <property type="match status" value="1"/>
</dbReference>
<organism evidence="2 3">
    <name type="scientific">Wenyingzhuangia gilva</name>
    <dbReference type="NCBI Taxonomy" id="3057677"/>
    <lineage>
        <taxon>Bacteria</taxon>
        <taxon>Pseudomonadati</taxon>
        <taxon>Bacteroidota</taxon>
        <taxon>Flavobacteriia</taxon>
        <taxon>Flavobacteriales</taxon>
        <taxon>Flavobacteriaceae</taxon>
        <taxon>Wenyingzhuangia</taxon>
    </lineage>
</organism>
<proteinExistence type="predicted"/>
<dbReference type="EMBL" id="JAUMIT010000004">
    <property type="protein sequence ID" value="MDO3695049.1"/>
    <property type="molecule type" value="Genomic_DNA"/>
</dbReference>
<gene>
    <name evidence="2" type="ORF">QVZ41_09360</name>
</gene>